<protein>
    <submittedName>
        <fullName evidence="1">Uncharacterized protein</fullName>
    </submittedName>
</protein>
<keyword evidence="2" id="KW-1185">Reference proteome</keyword>
<evidence type="ECO:0000313" key="1">
    <source>
        <dbReference type="EMBL" id="PWN29754.1"/>
    </source>
</evidence>
<evidence type="ECO:0000313" key="2">
    <source>
        <dbReference type="Proteomes" id="UP000245884"/>
    </source>
</evidence>
<dbReference type="GeneID" id="37025098"/>
<gene>
    <name evidence="1" type="ORF">BDZ90DRAFT_118812</name>
</gene>
<dbReference type="RefSeq" id="XP_025364366.1">
    <property type="nucleotide sequence ID" value="XM_025503275.1"/>
</dbReference>
<dbReference type="Proteomes" id="UP000245884">
    <property type="component" value="Unassembled WGS sequence"/>
</dbReference>
<reference evidence="1 2" key="1">
    <citation type="journal article" date="2018" name="Mol. Biol. Evol.">
        <title>Broad Genomic Sampling Reveals a Smut Pathogenic Ancestry of the Fungal Clade Ustilaginomycotina.</title>
        <authorList>
            <person name="Kijpornyongpan T."/>
            <person name="Mondo S.J."/>
            <person name="Barry K."/>
            <person name="Sandor L."/>
            <person name="Lee J."/>
            <person name="Lipzen A."/>
            <person name="Pangilinan J."/>
            <person name="LaButti K."/>
            <person name="Hainaut M."/>
            <person name="Henrissat B."/>
            <person name="Grigoriev I.V."/>
            <person name="Spatafora J.W."/>
            <person name="Aime M.C."/>
        </authorList>
    </citation>
    <scope>NUCLEOTIDE SEQUENCE [LARGE SCALE GENOMIC DNA]</scope>
    <source>
        <strain evidence="1 2">MCA 5214</strain>
    </source>
</reference>
<proteinExistence type="predicted"/>
<dbReference type="AlphaFoldDB" id="A0A316UXN4"/>
<organism evidence="1 2">
    <name type="scientific">Jaminaea rosea</name>
    <dbReference type="NCBI Taxonomy" id="1569628"/>
    <lineage>
        <taxon>Eukaryota</taxon>
        <taxon>Fungi</taxon>
        <taxon>Dikarya</taxon>
        <taxon>Basidiomycota</taxon>
        <taxon>Ustilaginomycotina</taxon>
        <taxon>Exobasidiomycetes</taxon>
        <taxon>Microstromatales</taxon>
        <taxon>Microstromatales incertae sedis</taxon>
        <taxon>Jaminaea</taxon>
    </lineage>
</organism>
<sequence>MLKSSQSQYRRLSTFRDRREQHSGPGIALQGNIALALTMREFLLPACAGGLRFQELSFAGLLIEPSITCCLPARLPACLPACLPAFPSASMRVAERSPINKAQRAKGGGGAGVLKAESLSRLGSLLERKDQRYRDEMPLTQCHATLRAPRSKRSFFLAYALA</sequence>
<dbReference type="EMBL" id="KZ819663">
    <property type="protein sequence ID" value="PWN29754.1"/>
    <property type="molecule type" value="Genomic_DNA"/>
</dbReference>
<name>A0A316UXN4_9BASI</name>
<accession>A0A316UXN4</accession>